<reference evidence="2 3" key="1">
    <citation type="submission" date="2014-03" db="EMBL/GenBank/DDBJ databases">
        <title>Genomics of Bifidobacteria.</title>
        <authorList>
            <person name="Ventura M."/>
            <person name="Milani C."/>
            <person name="Lugli G.A."/>
        </authorList>
    </citation>
    <scope>NUCLEOTIDE SEQUENCE [LARGE SCALE GENOMIC DNA]</scope>
    <source>
        <strain evidence="2 3">DSM 23975</strain>
    </source>
</reference>
<evidence type="ECO:0000256" key="1">
    <source>
        <dbReference type="SAM" id="MobiDB-lite"/>
    </source>
</evidence>
<feature type="region of interest" description="Disordered" evidence="1">
    <location>
        <begin position="60"/>
        <end position="82"/>
    </location>
</feature>
<organism evidence="2 3">
    <name type="scientific">Bifidobacterium reuteri DSM 23975</name>
    <dbReference type="NCBI Taxonomy" id="1437610"/>
    <lineage>
        <taxon>Bacteria</taxon>
        <taxon>Bacillati</taxon>
        <taxon>Actinomycetota</taxon>
        <taxon>Actinomycetes</taxon>
        <taxon>Bifidobacteriales</taxon>
        <taxon>Bifidobacteriaceae</taxon>
        <taxon>Bifidobacterium</taxon>
    </lineage>
</organism>
<keyword evidence="3" id="KW-1185">Reference proteome</keyword>
<dbReference type="Proteomes" id="UP000028984">
    <property type="component" value="Unassembled WGS sequence"/>
</dbReference>
<comment type="caution">
    <text evidence="2">The sequence shown here is derived from an EMBL/GenBank/DDBJ whole genome shotgun (WGS) entry which is preliminary data.</text>
</comment>
<protein>
    <submittedName>
        <fullName evidence="2">Uncharacterized protein</fullName>
    </submittedName>
</protein>
<dbReference type="AlphaFoldDB" id="A0A087CNY0"/>
<dbReference type="EMBL" id="JGZK01000013">
    <property type="protein sequence ID" value="KFI84980.1"/>
    <property type="molecule type" value="Genomic_DNA"/>
</dbReference>
<evidence type="ECO:0000313" key="2">
    <source>
        <dbReference type="EMBL" id="KFI84980.1"/>
    </source>
</evidence>
<name>A0A087CNY0_9BIFI</name>
<accession>A0A087CNY0</accession>
<proteinExistence type="predicted"/>
<evidence type="ECO:0000313" key="3">
    <source>
        <dbReference type="Proteomes" id="UP000028984"/>
    </source>
</evidence>
<sequence length="82" mass="9156">MHVCGRHYGSIEFAGNFKQTGPHPPFHLQSVIHDFNEETPPSEDVLKIACHTEGVVELPQPQSRLNRPRRTTRAADQACGIP</sequence>
<gene>
    <name evidence="2" type="ORF">BREU_1865</name>
</gene>